<organism evidence="3 4">
    <name type="scientific">Corynebacterium matruchotii</name>
    <dbReference type="NCBI Taxonomy" id="43768"/>
    <lineage>
        <taxon>Bacteria</taxon>
        <taxon>Bacillati</taxon>
        <taxon>Actinomycetota</taxon>
        <taxon>Actinomycetes</taxon>
        <taxon>Mycobacteriales</taxon>
        <taxon>Corynebacteriaceae</taxon>
        <taxon>Corynebacterium</taxon>
    </lineage>
</organism>
<dbReference type="GeneID" id="84575086"/>
<feature type="region of interest" description="Disordered" evidence="1">
    <location>
        <begin position="1"/>
        <end position="20"/>
    </location>
</feature>
<protein>
    <submittedName>
        <fullName evidence="3">Predicted membrane protein (DUF2154)</fullName>
    </submittedName>
</protein>
<dbReference type="Pfam" id="PF08044">
    <property type="entry name" value="DUF1707"/>
    <property type="match status" value="1"/>
</dbReference>
<name>A0A6G9DA15_9CORY</name>
<evidence type="ECO:0000256" key="1">
    <source>
        <dbReference type="SAM" id="MobiDB-lite"/>
    </source>
</evidence>
<reference evidence="3 4" key="1">
    <citation type="submission" date="2018-06" db="EMBL/GenBank/DDBJ databases">
        <authorList>
            <consortium name="Pathogen Informatics"/>
            <person name="Doyle S."/>
        </authorList>
    </citation>
    <scope>NUCLEOTIDE SEQUENCE [LARGE SCALE GENOMIC DNA]</scope>
    <source>
        <strain evidence="3 4">NCTC10254</strain>
    </source>
</reference>
<proteinExistence type="predicted"/>
<evidence type="ECO:0000259" key="2">
    <source>
        <dbReference type="Pfam" id="PF08044"/>
    </source>
</evidence>
<dbReference type="InterPro" id="IPR012551">
    <property type="entry name" value="DUF1707_SHOCT-like"/>
</dbReference>
<dbReference type="Proteomes" id="UP000249886">
    <property type="component" value="Unassembled WGS sequence"/>
</dbReference>
<dbReference type="RefSeq" id="WP_005527175.1">
    <property type="nucleotide sequence ID" value="NZ_CAUSYL010000004.1"/>
</dbReference>
<dbReference type="AlphaFoldDB" id="A0A6G9DA15"/>
<dbReference type="PANTHER" id="PTHR40763">
    <property type="entry name" value="MEMBRANE PROTEIN-RELATED"/>
    <property type="match status" value="1"/>
</dbReference>
<gene>
    <name evidence="3" type="ORF">NCTC10254_02305</name>
</gene>
<accession>A0A6G9DA15</accession>
<sequence length="244" mass="26308">MSEELAVPSSNEPDIPRTRIRSQQRDALVYGLNLALDDGQLDYEETQKRATIANRATYMDEVMPLLSDLNFGRNLPATTNPQILDVLTQAQQQGLTEIAAIDAATTAMTQPQNQALTNYSNASKSTASIAIFSGSSKRGPWLVGPKHNVFGAFGGVHIDLRQAQLAGPVTTIRTAMCFGGVNIKVPENYRIIESVFPLFGGVSITDGKGVTLKLSDLPPDAPVIDLRGIMAFGGLEIKRVPINK</sequence>
<dbReference type="EMBL" id="UARK01000033">
    <property type="protein sequence ID" value="SPW33119.1"/>
    <property type="molecule type" value="Genomic_DNA"/>
</dbReference>
<feature type="domain" description="DUF1707" evidence="2">
    <location>
        <begin position="19"/>
        <end position="69"/>
    </location>
</feature>
<dbReference type="PANTHER" id="PTHR40763:SF5">
    <property type="entry name" value="MEMBRANE PROTEIN"/>
    <property type="match status" value="1"/>
</dbReference>
<evidence type="ECO:0000313" key="3">
    <source>
        <dbReference type="EMBL" id="SPW33119.1"/>
    </source>
</evidence>
<comment type="caution">
    <text evidence="3">The sequence shown here is derived from an EMBL/GenBank/DDBJ whole genome shotgun (WGS) entry which is preliminary data.</text>
</comment>
<evidence type="ECO:0000313" key="4">
    <source>
        <dbReference type="Proteomes" id="UP000249886"/>
    </source>
</evidence>